<organism evidence="2 3">
    <name type="scientific">Candidatus Mediterraneibacter tabaqchaliae</name>
    <dbReference type="NCBI Taxonomy" id="2838689"/>
    <lineage>
        <taxon>Bacteria</taxon>
        <taxon>Bacillati</taxon>
        <taxon>Bacillota</taxon>
        <taxon>Clostridia</taxon>
        <taxon>Lachnospirales</taxon>
        <taxon>Lachnospiraceae</taxon>
        <taxon>Mediterraneibacter</taxon>
    </lineage>
</organism>
<gene>
    <name evidence="2" type="ORF">H9911_00575</name>
</gene>
<comment type="caution">
    <text evidence="2">The sequence shown here is derived from an EMBL/GenBank/DDBJ whole genome shotgun (WGS) entry which is preliminary data.</text>
</comment>
<reference evidence="2" key="1">
    <citation type="journal article" date="2021" name="PeerJ">
        <title>Extensive microbial diversity within the chicken gut microbiome revealed by metagenomics and culture.</title>
        <authorList>
            <person name="Gilroy R."/>
            <person name="Ravi A."/>
            <person name="Getino M."/>
            <person name="Pursley I."/>
            <person name="Horton D.L."/>
            <person name="Alikhan N.F."/>
            <person name="Baker D."/>
            <person name="Gharbi K."/>
            <person name="Hall N."/>
            <person name="Watson M."/>
            <person name="Adriaenssens E.M."/>
            <person name="Foster-Nyarko E."/>
            <person name="Jarju S."/>
            <person name="Secka A."/>
            <person name="Antonio M."/>
            <person name="Oren A."/>
            <person name="Chaudhuri R.R."/>
            <person name="La Ragione R."/>
            <person name="Hildebrand F."/>
            <person name="Pallen M.J."/>
        </authorList>
    </citation>
    <scope>NUCLEOTIDE SEQUENCE</scope>
    <source>
        <strain evidence="2">ChiGjej3B3-11674</strain>
    </source>
</reference>
<protein>
    <recommendedName>
        <fullName evidence="4">Protein kinase domain-containing protein</fullName>
    </recommendedName>
</protein>
<name>A0A9D2R0A1_9FIRM</name>
<evidence type="ECO:0000313" key="2">
    <source>
        <dbReference type="EMBL" id="HJD33019.1"/>
    </source>
</evidence>
<proteinExistence type="predicted"/>
<dbReference type="InterPro" id="IPR011009">
    <property type="entry name" value="Kinase-like_dom_sf"/>
</dbReference>
<feature type="region of interest" description="Disordered" evidence="1">
    <location>
        <begin position="337"/>
        <end position="359"/>
    </location>
</feature>
<dbReference type="AlphaFoldDB" id="A0A9D2R0A1"/>
<evidence type="ECO:0000313" key="3">
    <source>
        <dbReference type="Proteomes" id="UP000823897"/>
    </source>
</evidence>
<dbReference type="EMBL" id="DWUV01000013">
    <property type="protein sequence ID" value="HJD33019.1"/>
    <property type="molecule type" value="Genomic_DNA"/>
</dbReference>
<accession>A0A9D2R0A1</accession>
<dbReference type="SUPFAM" id="SSF56112">
    <property type="entry name" value="Protein kinase-like (PK-like)"/>
    <property type="match status" value="1"/>
</dbReference>
<reference evidence="2" key="2">
    <citation type="submission" date="2021-04" db="EMBL/GenBank/DDBJ databases">
        <authorList>
            <person name="Gilroy R."/>
        </authorList>
    </citation>
    <scope>NUCLEOTIDE SEQUENCE</scope>
    <source>
        <strain evidence="2">ChiGjej3B3-11674</strain>
    </source>
</reference>
<evidence type="ECO:0000256" key="1">
    <source>
        <dbReference type="SAM" id="MobiDB-lite"/>
    </source>
</evidence>
<dbReference type="Proteomes" id="UP000823897">
    <property type="component" value="Unassembled WGS sequence"/>
</dbReference>
<sequence>MEEMYEVLRFIEHGAHCRQSMDCIRGTLLVRYLKGRRGIGKAELFGWFRQLCVCVDQYHRCRKQKQYRYLNPYSIVVSEEGKLFLLDLEAPENGAVLKQMQKPAVREGFVKPVCEIGAGGQSADIFAYGRTVQFLLAYTQGETELTRWEEMRLARMIARCTGEAGKPYADISQVLRDLPAAKNTDREKAGSRAADMRSMRRKKKLLAAACACTAVCVFTALKDNGTVSGGEFAERDAGCAALSGDTGLRSGLTYAGEAQEETAVLAAADKILEEYAESEDKEALRGMLEIIREMELDAVRCLAEAYDKLDMEGAEEVYGRLVQIEKDPKRLEDALRRKQELEGEQGQQAQEVPGDKKTP</sequence>
<evidence type="ECO:0008006" key="4">
    <source>
        <dbReference type="Google" id="ProtNLM"/>
    </source>
</evidence>